<dbReference type="AlphaFoldDB" id="A0A414PVE3"/>
<dbReference type="GeneID" id="62764204"/>
<dbReference type="PANTHER" id="PTHR30006:SF2">
    <property type="entry name" value="ABC TRANSPORTER SUBSTRATE-BINDING PROTEIN"/>
    <property type="match status" value="1"/>
</dbReference>
<evidence type="ECO:0000313" key="3">
    <source>
        <dbReference type="Proteomes" id="UP000284676"/>
    </source>
</evidence>
<dbReference type="GO" id="GO:0015888">
    <property type="term" value="P:thiamine transport"/>
    <property type="evidence" value="ECO:0007669"/>
    <property type="project" value="TreeGrafter"/>
</dbReference>
<accession>A0A414PVE3</accession>
<sequence length="362" mass="39875">MNFKKVMLGVFAIGLLAGCGNEKKEEVKVATETPMTLEQIIEAAKKEGEVNSVGMPDAWANWKGTWADLKEKYGLNHVDTDMSSAEEIAKFKAEGENATADIGDIGYEFGTVAKAQNVTLPYKPTTWDEIPQWAKDPEGHWVLGYTGTIAFIVNKDLVTKIPTSWKELGESDAKVTIGPVGIASQATNSVLAAAFALGGDEGNIQPAIDFFGKIAEEGRLLSNDPSIAALEKGEVEVALVWDFNGLNYRDQIDRSRFEVLIPSDGSLISGYATIINKYAKHPNAAKLTREFILSDEGQINLAIGYAKPIRTSVQLPEEVKAKLLPNEQYKNARPVKDFDKWKKTSENIAQMWQEEVVFKMNK</sequence>
<proteinExistence type="predicted"/>
<dbReference type="PANTHER" id="PTHR30006">
    <property type="entry name" value="THIAMINE-BINDING PERIPLASMIC PROTEIN-RELATED"/>
    <property type="match status" value="1"/>
</dbReference>
<dbReference type="GO" id="GO:0030976">
    <property type="term" value="F:thiamine pyrophosphate binding"/>
    <property type="evidence" value="ECO:0007669"/>
    <property type="project" value="TreeGrafter"/>
</dbReference>
<dbReference type="GO" id="GO:0030975">
    <property type="term" value="F:thiamine binding"/>
    <property type="evidence" value="ECO:0007669"/>
    <property type="project" value="TreeGrafter"/>
</dbReference>
<reference evidence="2 3" key="1">
    <citation type="submission" date="2018-08" db="EMBL/GenBank/DDBJ databases">
        <title>A genome reference for cultivated species of the human gut microbiota.</title>
        <authorList>
            <person name="Zou Y."/>
            <person name="Xue W."/>
            <person name="Luo G."/>
        </authorList>
    </citation>
    <scope>NUCLEOTIDE SEQUENCE [LARGE SCALE GENOMIC DNA]</scope>
    <source>
        <strain evidence="2 3">AM25-1</strain>
    </source>
</reference>
<keyword evidence="1" id="KW-0732">Signal</keyword>
<dbReference type="PROSITE" id="PS51257">
    <property type="entry name" value="PROKAR_LIPOPROTEIN"/>
    <property type="match status" value="1"/>
</dbReference>
<dbReference type="RefSeq" id="WP_005886987.1">
    <property type="nucleotide sequence ID" value="NZ_CABMMQ010000002.1"/>
</dbReference>
<dbReference type="GO" id="GO:0030288">
    <property type="term" value="C:outer membrane-bounded periplasmic space"/>
    <property type="evidence" value="ECO:0007669"/>
    <property type="project" value="TreeGrafter"/>
</dbReference>
<comment type="caution">
    <text evidence="2">The sequence shown here is derived from an EMBL/GenBank/DDBJ whole genome shotgun (WGS) entry which is preliminary data.</text>
</comment>
<dbReference type="Pfam" id="PF13343">
    <property type="entry name" value="SBP_bac_6"/>
    <property type="match status" value="1"/>
</dbReference>
<dbReference type="Gene3D" id="3.40.190.10">
    <property type="entry name" value="Periplasmic binding protein-like II"/>
    <property type="match status" value="2"/>
</dbReference>
<dbReference type="EMBL" id="QRHL01000008">
    <property type="protein sequence ID" value="RHF72466.1"/>
    <property type="molecule type" value="Genomic_DNA"/>
</dbReference>
<evidence type="ECO:0000313" key="2">
    <source>
        <dbReference type="EMBL" id="RHF72466.1"/>
    </source>
</evidence>
<protein>
    <submittedName>
        <fullName evidence="2">Extracellular solute-binding protein</fullName>
    </submittedName>
</protein>
<dbReference type="Proteomes" id="UP000284676">
    <property type="component" value="Unassembled WGS sequence"/>
</dbReference>
<gene>
    <name evidence="2" type="ORF">DW663_06295</name>
</gene>
<organism evidence="2 3">
    <name type="scientific">Fusobacterium mortiferum</name>
    <dbReference type="NCBI Taxonomy" id="850"/>
    <lineage>
        <taxon>Bacteria</taxon>
        <taxon>Fusobacteriati</taxon>
        <taxon>Fusobacteriota</taxon>
        <taxon>Fusobacteriia</taxon>
        <taxon>Fusobacteriales</taxon>
        <taxon>Fusobacteriaceae</taxon>
        <taxon>Fusobacterium</taxon>
    </lineage>
</organism>
<name>A0A414PVE3_FUSMR</name>
<dbReference type="SUPFAM" id="SSF53850">
    <property type="entry name" value="Periplasmic binding protein-like II"/>
    <property type="match status" value="1"/>
</dbReference>
<evidence type="ECO:0000256" key="1">
    <source>
        <dbReference type="ARBA" id="ARBA00022729"/>
    </source>
</evidence>